<keyword evidence="4" id="KW-0560">Oxidoreductase</keyword>
<evidence type="ECO:0000313" key="8">
    <source>
        <dbReference type="Proteomes" id="UP000189580"/>
    </source>
</evidence>
<evidence type="ECO:0000256" key="2">
    <source>
        <dbReference type="ARBA" id="ARBA00022630"/>
    </source>
</evidence>
<dbReference type="Proteomes" id="UP000189580">
    <property type="component" value="Chromosome a"/>
</dbReference>
<evidence type="ECO:0000313" key="7">
    <source>
        <dbReference type="EMBL" id="ANB12867.1"/>
    </source>
</evidence>
<dbReference type="Pfam" id="PF01494">
    <property type="entry name" value="FAD_binding_3"/>
    <property type="match status" value="1"/>
</dbReference>
<dbReference type="InterPro" id="IPR050493">
    <property type="entry name" value="FAD-dep_Monooxygenase_BioMet"/>
</dbReference>
<dbReference type="KEGG" id="slb:AWJ20_1145"/>
<protein>
    <recommendedName>
        <fullName evidence="6">FAD-binding domain-containing protein</fullName>
    </recommendedName>
</protein>
<dbReference type="GO" id="GO:0071949">
    <property type="term" value="F:FAD binding"/>
    <property type="evidence" value="ECO:0007669"/>
    <property type="project" value="InterPro"/>
</dbReference>
<dbReference type="RefSeq" id="XP_018735344.1">
    <property type="nucleotide sequence ID" value="XM_018877996.1"/>
</dbReference>
<dbReference type="GO" id="GO:0004497">
    <property type="term" value="F:monooxygenase activity"/>
    <property type="evidence" value="ECO:0007669"/>
    <property type="project" value="UniProtKB-KW"/>
</dbReference>
<sequence length="434" mass="48639">MVQTNTSNVKLSVLIVGAGLGGLAAAVGLAKTGHSVTVLEQAEVLSEVGAGIQVPPNSTRILIKWGLREAMERDSMLPGGIFLRSYKDGKVLSTQDLNPAMSEQYGSPYWHAHRADFHRVLVDACRAEKVTILLGERVDKVDFANNAVNTAKGNVYKADLILGADGLRSETRSQFLGKKDLAYNTGDLAYRMLIKTEDMKNVPELEFLMQPNLNFWIGPDMHCVVYLLHEGKYCNVVVLSPDNLPKDVNIQAADTNELRELFKGWDWRFQSLISLVESTSKWRLQNSRELESWVHKTANFALLGDSCHATLPYLAQGAAQAVEDAACLSELLSHMEHKSQLHDLLEVYENIRKSRTTVFVKGSTHMGAKVFHLHDGPLQEERDRLFKAGGVGNPNKWADPEQRDYMFSYDAFEEGRKGWEAYRNASIKRPEHRL</sequence>
<feature type="domain" description="FAD-binding" evidence="6">
    <location>
        <begin position="11"/>
        <end position="359"/>
    </location>
</feature>
<organism evidence="7 8">
    <name type="scientific">Sugiyamaella lignohabitans</name>
    <dbReference type="NCBI Taxonomy" id="796027"/>
    <lineage>
        <taxon>Eukaryota</taxon>
        <taxon>Fungi</taxon>
        <taxon>Dikarya</taxon>
        <taxon>Ascomycota</taxon>
        <taxon>Saccharomycotina</taxon>
        <taxon>Dipodascomycetes</taxon>
        <taxon>Dipodascales</taxon>
        <taxon>Trichomonascaceae</taxon>
        <taxon>Sugiyamaella</taxon>
    </lineage>
</organism>
<dbReference type="InterPro" id="IPR036188">
    <property type="entry name" value="FAD/NAD-bd_sf"/>
</dbReference>
<comment type="similarity">
    <text evidence="1">Belongs to the paxM FAD-dependent monooxygenase family.</text>
</comment>
<keyword evidence="2" id="KW-0285">Flavoprotein</keyword>
<keyword evidence="5" id="KW-0503">Monooxygenase</keyword>
<evidence type="ECO:0000256" key="1">
    <source>
        <dbReference type="ARBA" id="ARBA00007992"/>
    </source>
</evidence>
<evidence type="ECO:0000256" key="4">
    <source>
        <dbReference type="ARBA" id="ARBA00023002"/>
    </source>
</evidence>
<evidence type="ECO:0000256" key="5">
    <source>
        <dbReference type="ARBA" id="ARBA00023033"/>
    </source>
</evidence>
<dbReference type="PANTHER" id="PTHR13789:SF147">
    <property type="entry name" value="PUTATIVE (AFU_ORTHOLOGUE AFUA_2G01950)-RELATED"/>
    <property type="match status" value="1"/>
</dbReference>
<dbReference type="PANTHER" id="PTHR13789">
    <property type="entry name" value="MONOOXYGENASE"/>
    <property type="match status" value="1"/>
</dbReference>
<dbReference type="FunFam" id="3.50.50.60:FF:000115">
    <property type="entry name" value="Salicylate hydroxylase, putative"/>
    <property type="match status" value="1"/>
</dbReference>
<dbReference type="OrthoDB" id="16820at2759"/>
<dbReference type="EMBL" id="CP014501">
    <property type="protein sequence ID" value="ANB12867.1"/>
    <property type="molecule type" value="Genomic_DNA"/>
</dbReference>
<gene>
    <name evidence="7" type="ORF">AWJ20_1145</name>
</gene>
<name>A0A161HJH7_9ASCO</name>
<accession>A0A161HJH7</accession>
<keyword evidence="8" id="KW-1185">Reference proteome</keyword>
<proteinExistence type="inferred from homology"/>
<dbReference type="PRINTS" id="PR00420">
    <property type="entry name" value="RNGMNOXGNASE"/>
</dbReference>
<dbReference type="Gene3D" id="3.50.50.60">
    <property type="entry name" value="FAD/NAD(P)-binding domain"/>
    <property type="match status" value="1"/>
</dbReference>
<evidence type="ECO:0000256" key="3">
    <source>
        <dbReference type="ARBA" id="ARBA00022827"/>
    </source>
</evidence>
<dbReference type="SUPFAM" id="SSF51905">
    <property type="entry name" value="FAD/NAD(P)-binding domain"/>
    <property type="match status" value="1"/>
</dbReference>
<reference evidence="7 8" key="1">
    <citation type="submission" date="2016-02" db="EMBL/GenBank/DDBJ databases">
        <title>Complete genome sequence and transcriptome regulation of the pentose utilising yeast Sugiyamaella lignohabitans.</title>
        <authorList>
            <person name="Bellasio M."/>
            <person name="Peymann A."/>
            <person name="Valli M."/>
            <person name="Sipitzky M."/>
            <person name="Graf A."/>
            <person name="Sauer M."/>
            <person name="Marx H."/>
            <person name="Mattanovich D."/>
        </authorList>
    </citation>
    <scope>NUCLEOTIDE SEQUENCE [LARGE SCALE GENOMIC DNA]</scope>
    <source>
        <strain evidence="7 8">CBS 10342</strain>
    </source>
</reference>
<keyword evidence="3" id="KW-0274">FAD</keyword>
<dbReference type="GeneID" id="30032915"/>
<dbReference type="AlphaFoldDB" id="A0A161HJH7"/>
<dbReference type="SUPFAM" id="SSF54373">
    <property type="entry name" value="FAD-linked reductases, C-terminal domain"/>
    <property type="match status" value="1"/>
</dbReference>
<evidence type="ECO:0000259" key="6">
    <source>
        <dbReference type="Pfam" id="PF01494"/>
    </source>
</evidence>
<dbReference type="InterPro" id="IPR002938">
    <property type="entry name" value="FAD-bd"/>
</dbReference>